<keyword evidence="3 8" id="KW-0812">Transmembrane</keyword>
<evidence type="ECO:0000256" key="5">
    <source>
        <dbReference type="ARBA" id="ARBA00023136"/>
    </source>
</evidence>
<dbReference type="PANTHER" id="PTHR31158">
    <property type="entry name" value="DUAL OXIDASE 2"/>
    <property type="match status" value="1"/>
</dbReference>
<dbReference type="RefSeq" id="XP_018010913.1">
    <property type="nucleotide sequence ID" value="XM_018155424.2"/>
</dbReference>
<feature type="transmembrane region" description="Helical" evidence="8">
    <location>
        <begin position="29"/>
        <end position="49"/>
    </location>
</feature>
<dbReference type="KEGG" id="hazt:108668245"/>
<evidence type="ECO:0000256" key="7">
    <source>
        <dbReference type="SAM" id="MobiDB-lite"/>
    </source>
</evidence>
<evidence type="ECO:0000256" key="1">
    <source>
        <dbReference type="ARBA" id="ARBA00004141"/>
    </source>
</evidence>
<evidence type="ECO:0000256" key="3">
    <source>
        <dbReference type="ARBA" id="ARBA00022692"/>
    </source>
</evidence>
<name>A0A8B7NBD9_HYAAZ</name>
<dbReference type="GO" id="GO:0005789">
    <property type="term" value="C:endoplasmic reticulum membrane"/>
    <property type="evidence" value="ECO:0007669"/>
    <property type="project" value="InterPro"/>
</dbReference>
<evidence type="ECO:0000256" key="4">
    <source>
        <dbReference type="ARBA" id="ARBA00022989"/>
    </source>
</evidence>
<sequence length="551" mass="61621">MRGWFDAFRTEGGPTLYAYSNRTSVTCDVTTITIILVFLTIFCAFCIIFPGVRKERISTFATVSLSLATGLIITMSNHASGWESASGEIVSSYRAFSRDKIHANIMVSVGLDHANVSLRVIPQHNRTLDINFNERFHWIKPNDLKEHYVKALAKGLPYPLLTVAEYLSLDKEGFSWGRSYRTAGYYTSIMLWSAFTTWLLSCLLLVTVPRYGAYLLAITGTLMGFACLVFWMLRPATPLVLRFEETAITFSLGWCFWLVLIWGCVIGVAGCSIATLDWVFPHRFSTILDLDFDTPYDRHTIIEDSHDTRKRRFKIPRLEEPINAGLHAGSRLLRRLSKRSTKEPSAGKHESNPAGGHDNPTFNMEEAPKSSWRTSTSILRTDSKKSSRSVRSGKSVRVRSDSQRSNNFLELPPQPTEVEENRPSSYARSDSEQSRMSIGSGGSDHKSVSFEGDIDANELQSVVVDEENHSVSRQDSTESSASTSSYGLKALSRGSSVRKTTGGAEENTHEGVTRSTSANIIVFHRTDSRGQLQRLSGEVVEIQTDDSYEPW</sequence>
<keyword evidence="4 8" id="KW-1133">Transmembrane helix</keyword>
<dbReference type="RefSeq" id="XP_018010914.1">
    <property type="nucleotide sequence ID" value="XM_018155425.2"/>
</dbReference>
<dbReference type="Proteomes" id="UP000694843">
    <property type="component" value="Unplaced"/>
</dbReference>
<evidence type="ECO:0000313" key="10">
    <source>
        <dbReference type="RefSeq" id="XP_018010911.1"/>
    </source>
</evidence>
<dbReference type="OrthoDB" id="10042652at2759"/>
<feature type="compositionally biased region" description="Polar residues" evidence="7">
    <location>
        <begin position="371"/>
        <end position="380"/>
    </location>
</feature>
<evidence type="ECO:0000313" key="9">
    <source>
        <dbReference type="Proteomes" id="UP000694843"/>
    </source>
</evidence>
<feature type="region of interest" description="Disordered" evidence="7">
    <location>
        <begin position="466"/>
        <end position="513"/>
    </location>
</feature>
<accession>A0A8B7NBD9</accession>
<feature type="region of interest" description="Disordered" evidence="7">
    <location>
        <begin position="338"/>
        <end position="449"/>
    </location>
</feature>
<feature type="compositionally biased region" description="Basic and acidic residues" evidence="7">
    <location>
        <begin position="340"/>
        <end position="351"/>
    </location>
</feature>
<evidence type="ECO:0000313" key="11">
    <source>
        <dbReference type="RefSeq" id="XP_018010913.1"/>
    </source>
</evidence>
<reference evidence="10 11" key="1">
    <citation type="submission" date="2025-04" db="UniProtKB">
        <authorList>
            <consortium name="RefSeq"/>
        </authorList>
    </citation>
    <scope>IDENTIFICATION</scope>
    <source>
        <tissue evidence="10 11">Whole organism</tissue>
    </source>
</reference>
<dbReference type="GeneID" id="108668245"/>
<comment type="subcellular location">
    <subcellularLocation>
        <location evidence="1">Membrane</location>
        <topology evidence="1">Multi-pass membrane protein</topology>
    </subcellularLocation>
</comment>
<dbReference type="GO" id="GO:0015031">
    <property type="term" value="P:protein transport"/>
    <property type="evidence" value="ECO:0007669"/>
    <property type="project" value="InterPro"/>
</dbReference>
<dbReference type="InterPro" id="IPR018469">
    <property type="entry name" value="Dual_oxidase_maturation_fac"/>
</dbReference>
<organism evidence="9 11">
    <name type="scientific">Hyalella azteca</name>
    <name type="common">Amphipod</name>
    <dbReference type="NCBI Taxonomy" id="294128"/>
    <lineage>
        <taxon>Eukaryota</taxon>
        <taxon>Metazoa</taxon>
        <taxon>Ecdysozoa</taxon>
        <taxon>Arthropoda</taxon>
        <taxon>Crustacea</taxon>
        <taxon>Multicrustacea</taxon>
        <taxon>Malacostraca</taxon>
        <taxon>Eumalacostraca</taxon>
        <taxon>Peracarida</taxon>
        <taxon>Amphipoda</taxon>
        <taxon>Senticaudata</taxon>
        <taxon>Talitrida</taxon>
        <taxon>Talitroidea</taxon>
        <taxon>Hyalellidae</taxon>
        <taxon>Hyalella</taxon>
    </lineage>
</organism>
<dbReference type="OMA" id="TILEMDY"/>
<comment type="similarity">
    <text evidence="2">Belongs to the DUOXA family.</text>
</comment>
<feature type="transmembrane region" description="Helical" evidence="8">
    <location>
        <begin position="183"/>
        <end position="206"/>
    </location>
</feature>
<dbReference type="AlphaFoldDB" id="A0A8B7NBD9"/>
<feature type="compositionally biased region" description="Basic and acidic residues" evidence="7">
    <location>
        <begin position="466"/>
        <end position="476"/>
    </location>
</feature>
<evidence type="ECO:0000313" key="12">
    <source>
        <dbReference type="RefSeq" id="XP_018010914.1"/>
    </source>
</evidence>
<evidence type="ECO:0000256" key="2">
    <source>
        <dbReference type="ARBA" id="ARBA00009816"/>
    </source>
</evidence>
<feature type="transmembrane region" description="Helical" evidence="8">
    <location>
        <begin position="212"/>
        <end position="233"/>
    </location>
</feature>
<dbReference type="PANTHER" id="PTHR31158:SF10">
    <property type="entry name" value="LD27791P"/>
    <property type="match status" value="1"/>
</dbReference>
<keyword evidence="9" id="KW-1185">Reference proteome</keyword>
<keyword evidence="6" id="KW-0325">Glycoprotein</keyword>
<evidence type="ECO:0000256" key="6">
    <source>
        <dbReference type="ARBA" id="ARBA00023180"/>
    </source>
</evidence>
<keyword evidence="5 8" id="KW-0472">Membrane</keyword>
<dbReference type="RefSeq" id="XP_018010911.1">
    <property type="nucleotide sequence ID" value="XM_018155422.2"/>
</dbReference>
<feature type="transmembrane region" description="Helical" evidence="8">
    <location>
        <begin position="254"/>
        <end position="280"/>
    </location>
</feature>
<protein>
    <submittedName>
        <fullName evidence="10 11">Dual oxidase maturation factor 1 isoform X1</fullName>
    </submittedName>
</protein>
<proteinExistence type="inferred from homology"/>
<gene>
    <name evidence="10 11 12" type="primary">LOC108668245</name>
</gene>
<evidence type="ECO:0000256" key="8">
    <source>
        <dbReference type="SAM" id="Phobius"/>
    </source>
</evidence>
<dbReference type="Pfam" id="PF10204">
    <property type="entry name" value="DuoxA"/>
    <property type="match status" value="1"/>
</dbReference>